<comment type="function">
    <text evidence="10 11">Phosphorylation of dTMP to form dTDP in both de novo and salvage pathways of dTTP synthesis.</text>
</comment>
<keyword evidence="7 11" id="KW-0418">Kinase</keyword>
<dbReference type="GO" id="GO:0005524">
    <property type="term" value="F:ATP binding"/>
    <property type="evidence" value="ECO:0007669"/>
    <property type="project" value="UniProtKB-UniRule"/>
</dbReference>
<evidence type="ECO:0000313" key="13">
    <source>
        <dbReference type="EMBL" id="UQK58827.1"/>
    </source>
</evidence>
<evidence type="ECO:0000256" key="10">
    <source>
        <dbReference type="ARBA" id="ARBA00057735"/>
    </source>
</evidence>
<dbReference type="GO" id="GO:0004798">
    <property type="term" value="F:dTMP kinase activity"/>
    <property type="evidence" value="ECO:0007669"/>
    <property type="project" value="UniProtKB-UniRule"/>
</dbReference>
<keyword evidence="14" id="KW-1185">Reference proteome</keyword>
<dbReference type="PROSITE" id="PS01331">
    <property type="entry name" value="THYMIDYLATE_KINASE"/>
    <property type="match status" value="1"/>
</dbReference>
<dbReference type="InterPro" id="IPR039430">
    <property type="entry name" value="Thymidylate_kin-like_dom"/>
</dbReference>
<dbReference type="RefSeq" id="WP_249242382.1">
    <property type="nucleotide sequence ID" value="NZ_CP096649.1"/>
</dbReference>
<evidence type="ECO:0000256" key="11">
    <source>
        <dbReference type="HAMAP-Rule" id="MF_00165"/>
    </source>
</evidence>
<evidence type="ECO:0000313" key="14">
    <source>
        <dbReference type="Proteomes" id="UP000831151"/>
    </source>
</evidence>
<dbReference type="EC" id="2.7.4.9" evidence="2 11"/>
<reference evidence="13" key="1">
    <citation type="submission" date="2022-04" db="EMBL/GenBank/DDBJ databases">
        <title>Complete genome sequences of Ezakiella coagulans and Fenollaria massiliensis.</title>
        <authorList>
            <person name="France M.T."/>
            <person name="Clifford J."/>
            <person name="Narina S."/>
            <person name="Rutt L."/>
            <person name="Ravel J."/>
        </authorList>
    </citation>
    <scope>NUCLEOTIDE SEQUENCE</scope>
    <source>
        <strain evidence="13">C0061C2</strain>
    </source>
</reference>
<dbReference type="NCBIfam" id="TIGR00041">
    <property type="entry name" value="DTMP_kinase"/>
    <property type="match status" value="1"/>
</dbReference>
<dbReference type="InterPro" id="IPR027417">
    <property type="entry name" value="P-loop_NTPase"/>
</dbReference>
<dbReference type="InterPro" id="IPR018095">
    <property type="entry name" value="Thymidylate_kin_CS"/>
</dbReference>
<dbReference type="EMBL" id="CP096649">
    <property type="protein sequence ID" value="UQK58827.1"/>
    <property type="molecule type" value="Genomic_DNA"/>
</dbReference>
<dbReference type="Pfam" id="PF02223">
    <property type="entry name" value="Thymidylate_kin"/>
    <property type="match status" value="1"/>
</dbReference>
<evidence type="ECO:0000256" key="3">
    <source>
        <dbReference type="ARBA" id="ARBA00017144"/>
    </source>
</evidence>
<name>A0A9E7DIM7_9FIRM</name>
<dbReference type="KEGG" id="fms:M1R53_06210"/>
<dbReference type="GO" id="GO:0006227">
    <property type="term" value="P:dUDP biosynthetic process"/>
    <property type="evidence" value="ECO:0007669"/>
    <property type="project" value="TreeGrafter"/>
</dbReference>
<dbReference type="Proteomes" id="UP000831151">
    <property type="component" value="Chromosome"/>
</dbReference>
<keyword evidence="6 11" id="KW-0547">Nucleotide-binding</keyword>
<dbReference type="InterPro" id="IPR018094">
    <property type="entry name" value="Thymidylate_kinase"/>
</dbReference>
<evidence type="ECO:0000256" key="2">
    <source>
        <dbReference type="ARBA" id="ARBA00012980"/>
    </source>
</evidence>
<keyword evidence="5 11" id="KW-0545">Nucleotide biosynthesis</keyword>
<evidence type="ECO:0000256" key="8">
    <source>
        <dbReference type="ARBA" id="ARBA00022840"/>
    </source>
</evidence>
<evidence type="ECO:0000256" key="5">
    <source>
        <dbReference type="ARBA" id="ARBA00022727"/>
    </source>
</evidence>
<dbReference type="CDD" id="cd01672">
    <property type="entry name" value="TMPK"/>
    <property type="match status" value="1"/>
</dbReference>
<evidence type="ECO:0000256" key="7">
    <source>
        <dbReference type="ARBA" id="ARBA00022777"/>
    </source>
</evidence>
<dbReference type="FunFam" id="3.40.50.300:FF:000225">
    <property type="entry name" value="Thymidylate kinase"/>
    <property type="match status" value="1"/>
</dbReference>
<dbReference type="Gene3D" id="3.40.50.300">
    <property type="entry name" value="P-loop containing nucleotide triphosphate hydrolases"/>
    <property type="match status" value="1"/>
</dbReference>
<accession>A0A9E7DIM7</accession>
<evidence type="ECO:0000256" key="4">
    <source>
        <dbReference type="ARBA" id="ARBA00022679"/>
    </source>
</evidence>
<dbReference type="PANTHER" id="PTHR10344:SF4">
    <property type="entry name" value="UMP-CMP KINASE 2, MITOCHONDRIAL"/>
    <property type="match status" value="1"/>
</dbReference>
<dbReference type="GO" id="GO:0006235">
    <property type="term" value="P:dTTP biosynthetic process"/>
    <property type="evidence" value="ECO:0007669"/>
    <property type="project" value="UniProtKB-UniRule"/>
</dbReference>
<feature type="binding site" evidence="11">
    <location>
        <begin position="10"/>
        <end position="17"/>
    </location>
    <ligand>
        <name>ATP</name>
        <dbReference type="ChEBI" id="CHEBI:30616"/>
    </ligand>
</feature>
<dbReference type="AlphaFoldDB" id="A0A9E7DIM7"/>
<comment type="similarity">
    <text evidence="1 11">Belongs to the thymidylate kinase family.</text>
</comment>
<sequence length="208" mass="23473">MKGLVIALEGQDGTGKSTVINAITGYFDEMGLDYINAREPGSTNIGEKIRDILADKANKDMDYHTEALLFAASRSELYDKVIKPNVCKGTSVILDRFLLSSLAYQGIVRGLGTDEVMKINDFFLEGFRPDLTILMDLDAKKSYERLKKLGELDRIESLGEDFQEKVHLAYLKLYEENHMKLIKLDGTKDKESLAHEALDEVKKLMKEC</sequence>
<comment type="catalytic activity">
    <reaction evidence="9 11">
        <text>dTMP + ATP = dTDP + ADP</text>
        <dbReference type="Rhea" id="RHEA:13517"/>
        <dbReference type="ChEBI" id="CHEBI:30616"/>
        <dbReference type="ChEBI" id="CHEBI:58369"/>
        <dbReference type="ChEBI" id="CHEBI:63528"/>
        <dbReference type="ChEBI" id="CHEBI:456216"/>
        <dbReference type="EC" id="2.7.4.9"/>
    </reaction>
</comment>
<protein>
    <recommendedName>
        <fullName evidence="3 11">Thymidylate kinase</fullName>
        <ecNumber evidence="2 11">2.7.4.9</ecNumber>
    </recommendedName>
    <alternativeName>
        <fullName evidence="11">dTMP kinase</fullName>
    </alternativeName>
</protein>
<evidence type="ECO:0000256" key="1">
    <source>
        <dbReference type="ARBA" id="ARBA00009776"/>
    </source>
</evidence>
<keyword evidence="8 11" id="KW-0067">ATP-binding</keyword>
<dbReference type="HAMAP" id="MF_00165">
    <property type="entry name" value="Thymidylate_kinase"/>
    <property type="match status" value="1"/>
</dbReference>
<evidence type="ECO:0000256" key="6">
    <source>
        <dbReference type="ARBA" id="ARBA00022741"/>
    </source>
</evidence>
<dbReference type="PANTHER" id="PTHR10344">
    <property type="entry name" value="THYMIDYLATE KINASE"/>
    <property type="match status" value="1"/>
</dbReference>
<organism evidence="13 14">
    <name type="scientific">Fenollaria massiliensis</name>
    <dbReference type="NCBI Taxonomy" id="938288"/>
    <lineage>
        <taxon>Bacteria</taxon>
        <taxon>Bacillati</taxon>
        <taxon>Bacillota</taxon>
        <taxon>Clostridia</taxon>
        <taxon>Eubacteriales</taxon>
        <taxon>Fenollaria</taxon>
    </lineage>
</organism>
<feature type="domain" description="Thymidylate kinase-like" evidence="12">
    <location>
        <begin position="8"/>
        <end position="191"/>
    </location>
</feature>
<dbReference type="GO" id="GO:0005829">
    <property type="term" value="C:cytosol"/>
    <property type="evidence" value="ECO:0007669"/>
    <property type="project" value="TreeGrafter"/>
</dbReference>
<dbReference type="GO" id="GO:0006233">
    <property type="term" value="P:dTDP biosynthetic process"/>
    <property type="evidence" value="ECO:0007669"/>
    <property type="project" value="InterPro"/>
</dbReference>
<gene>
    <name evidence="11 13" type="primary">tmk</name>
    <name evidence="13" type="ORF">M1R53_06210</name>
</gene>
<evidence type="ECO:0000256" key="9">
    <source>
        <dbReference type="ARBA" id="ARBA00048743"/>
    </source>
</evidence>
<keyword evidence="4 11" id="KW-0808">Transferase</keyword>
<dbReference type="SUPFAM" id="SSF52540">
    <property type="entry name" value="P-loop containing nucleoside triphosphate hydrolases"/>
    <property type="match status" value="1"/>
</dbReference>
<evidence type="ECO:0000259" key="12">
    <source>
        <dbReference type="Pfam" id="PF02223"/>
    </source>
</evidence>
<proteinExistence type="inferred from homology"/>